<feature type="signal peptide" evidence="2">
    <location>
        <begin position="1"/>
        <end position="30"/>
    </location>
</feature>
<gene>
    <name evidence="3" type="ORF">KOR42_34060</name>
</gene>
<evidence type="ECO:0000313" key="3">
    <source>
        <dbReference type="EMBL" id="TWT51719.1"/>
    </source>
</evidence>
<protein>
    <recommendedName>
        <fullName evidence="5">RND transporter</fullName>
    </recommendedName>
</protein>
<comment type="caution">
    <text evidence="3">The sequence shown here is derived from an EMBL/GenBank/DDBJ whole genome shotgun (WGS) entry which is preliminary data.</text>
</comment>
<evidence type="ECO:0000313" key="4">
    <source>
        <dbReference type="Proteomes" id="UP000317243"/>
    </source>
</evidence>
<dbReference type="Proteomes" id="UP000317243">
    <property type="component" value="Unassembled WGS sequence"/>
</dbReference>
<accession>A0A5C5WNN9</accession>
<evidence type="ECO:0008006" key="5">
    <source>
        <dbReference type="Google" id="ProtNLM"/>
    </source>
</evidence>
<dbReference type="RefSeq" id="WP_146510862.1">
    <property type="nucleotide sequence ID" value="NZ_SIHI01000011.1"/>
</dbReference>
<keyword evidence="4" id="KW-1185">Reference proteome</keyword>
<feature type="chain" id="PRO_5022758594" description="RND transporter" evidence="2">
    <location>
        <begin position="31"/>
        <end position="127"/>
    </location>
</feature>
<evidence type="ECO:0000256" key="1">
    <source>
        <dbReference type="SAM" id="MobiDB-lite"/>
    </source>
</evidence>
<proteinExistence type="predicted"/>
<organism evidence="3 4">
    <name type="scientific">Thalassoglobus neptunius</name>
    <dbReference type="NCBI Taxonomy" id="1938619"/>
    <lineage>
        <taxon>Bacteria</taxon>
        <taxon>Pseudomonadati</taxon>
        <taxon>Planctomycetota</taxon>
        <taxon>Planctomycetia</taxon>
        <taxon>Planctomycetales</taxon>
        <taxon>Planctomycetaceae</taxon>
        <taxon>Thalassoglobus</taxon>
    </lineage>
</organism>
<dbReference type="EMBL" id="SIHI01000011">
    <property type="protein sequence ID" value="TWT51719.1"/>
    <property type="molecule type" value="Genomic_DNA"/>
</dbReference>
<feature type="region of interest" description="Disordered" evidence="1">
    <location>
        <begin position="32"/>
        <end position="54"/>
    </location>
</feature>
<dbReference type="OrthoDB" id="5398179at2"/>
<sequence precursor="true">MRFKQSNWFLVLLTVPVLSLVLFTASGCNSGTDTATSPDSHAGENDETVASTDHDHSGWWCNEHGVPEDECALCKTSLIAEFKEKGDWCEEHNRPDSQCFECHPENFEKFAARYEAKYGEQPPKPTE</sequence>
<dbReference type="PROSITE" id="PS51257">
    <property type="entry name" value="PROKAR_LIPOPROTEIN"/>
    <property type="match status" value="1"/>
</dbReference>
<dbReference type="AlphaFoldDB" id="A0A5C5WNN9"/>
<evidence type="ECO:0000256" key="2">
    <source>
        <dbReference type="SAM" id="SignalP"/>
    </source>
</evidence>
<keyword evidence="2" id="KW-0732">Signal</keyword>
<name>A0A5C5WNN9_9PLAN</name>
<reference evidence="3 4" key="1">
    <citation type="submission" date="2019-02" db="EMBL/GenBank/DDBJ databases">
        <title>Deep-cultivation of Planctomycetes and their phenomic and genomic characterization uncovers novel biology.</title>
        <authorList>
            <person name="Wiegand S."/>
            <person name="Jogler M."/>
            <person name="Boedeker C."/>
            <person name="Pinto D."/>
            <person name="Vollmers J."/>
            <person name="Rivas-Marin E."/>
            <person name="Kohn T."/>
            <person name="Peeters S.H."/>
            <person name="Heuer A."/>
            <person name="Rast P."/>
            <person name="Oberbeckmann S."/>
            <person name="Bunk B."/>
            <person name="Jeske O."/>
            <person name="Meyerdierks A."/>
            <person name="Storesund J.E."/>
            <person name="Kallscheuer N."/>
            <person name="Luecker S."/>
            <person name="Lage O.M."/>
            <person name="Pohl T."/>
            <person name="Merkel B.J."/>
            <person name="Hornburger P."/>
            <person name="Mueller R.-W."/>
            <person name="Bruemmer F."/>
            <person name="Labrenz M."/>
            <person name="Spormann A.M."/>
            <person name="Op Den Camp H."/>
            <person name="Overmann J."/>
            <person name="Amann R."/>
            <person name="Jetten M.S.M."/>
            <person name="Mascher T."/>
            <person name="Medema M.H."/>
            <person name="Devos D.P."/>
            <person name="Kaster A.-K."/>
            <person name="Ovreas L."/>
            <person name="Rohde M."/>
            <person name="Galperin M.Y."/>
            <person name="Jogler C."/>
        </authorList>
    </citation>
    <scope>NUCLEOTIDE SEQUENCE [LARGE SCALE GENOMIC DNA]</scope>
    <source>
        <strain evidence="3 4">KOR42</strain>
    </source>
</reference>